<name>A0ACC2PIV6_9HYME</name>
<comment type="caution">
    <text evidence="1">The sequence shown here is derived from an EMBL/GenBank/DDBJ whole genome shotgun (WGS) entry which is preliminary data.</text>
</comment>
<organism evidence="1 2">
    <name type="scientific">Eretmocerus hayati</name>
    <dbReference type="NCBI Taxonomy" id="131215"/>
    <lineage>
        <taxon>Eukaryota</taxon>
        <taxon>Metazoa</taxon>
        <taxon>Ecdysozoa</taxon>
        <taxon>Arthropoda</taxon>
        <taxon>Hexapoda</taxon>
        <taxon>Insecta</taxon>
        <taxon>Pterygota</taxon>
        <taxon>Neoptera</taxon>
        <taxon>Endopterygota</taxon>
        <taxon>Hymenoptera</taxon>
        <taxon>Apocrita</taxon>
        <taxon>Proctotrupomorpha</taxon>
        <taxon>Chalcidoidea</taxon>
        <taxon>Aphelinidae</taxon>
        <taxon>Aphelininae</taxon>
        <taxon>Eretmocerus</taxon>
    </lineage>
</organism>
<protein>
    <submittedName>
        <fullName evidence="1">Uncharacterized protein</fullName>
    </submittedName>
</protein>
<keyword evidence="2" id="KW-1185">Reference proteome</keyword>
<dbReference type="EMBL" id="CM056741">
    <property type="protein sequence ID" value="KAJ8683234.1"/>
    <property type="molecule type" value="Genomic_DNA"/>
</dbReference>
<evidence type="ECO:0000313" key="2">
    <source>
        <dbReference type="Proteomes" id="UP001239111"/>
    </source>
</evidence>
<gene>
    <name evidence="1" type="ORF">QAD02_019026</name>
</gene>
<dbReference type="Proteomes" id="UP001239111">
    <property type="component" value="Chromosome 1"/>
</dbReference>
<accession>A0ACC2PIV6</accession>
<evidence type="ECO:0000313" key="1">
    <source>
        <dbReference type="EMBL" id="KAJ8683234.1"/>
    </source>
</evidence>
<reference evidence="1" key="1">
    <citation type="submission" date="2023-04" db="EMBL/GenBank/DDBJ databases">
        <title>A chromosome-level genome assembly of the parasitoid wasp Eretmocerus hayati.</title>
        <authorList>
            <person name="Zhong Y."/>
            <person name="Liu S."/>
            <person name="Liu Y."/>
        </authorList>
    </citation>
    <scope>NUCLEOTIDE SEQUENCE</scope>
    <source>
        <strain evidence="1">ZJU_SS_LIU_2023</strain>
    </source>
</reference>
<sequence length="113" mass="12637">MANPECEQTVKEVNNDSGSKVDEQNRPSIRFELSLTELQDQKFPSFSYAQLVRDINFNKGGESRKKVECLVNNGNNEVIDSQTENPSGDIETQLCANFARVFPSTSAEDGLYL</sequence>
<proteinExistence type="predicted"/>